<dbReference type="InterPro" id="IPR000477">
    <property type="entry name" value="RT_dom"/>
</dbReference>
<dbReference type="InterPro" id="IPR001584">
    <property type="entry name" value="Integrase_cat-core"/>
</dbReference>
<dbReference type="GO" id="GO:0004523">
    <property type="term" value="F:RNA-DNA hybrid ribonuclease activity"/>
    <property type="evidence" value="ECO:0007669"/>
    <property type="project" value="InterPro"/>
</dbReference>
<evidence type="ECO:0000313" key="5">
    <source>
        <dbReference type="EMBL" id="CAL0301582.1"/>
    </source>
</evidence>
<dbReference type="InterPro" id="IPR041577">
    <property type="entry name" value="RT_RNaseH_2"/>
</dbReference>
<accession>A0AAV1VXF0</accession>
<dbReference type="PANTHER" id="PTHR48475">
    <property type="entry name" value="RIBONUCLEASE H"/>
    <property type="match status" value="1"/>
</dbReference>
<dbReference type="GO" id="GO:0015074">
    <property type="term" value="P:DNA integration"/>
    <property type="evidence" value="ECO:0007669"/>
    <property type="project" value="InterPro"/>
</dbReference>
<dbReference type="Gene3D" id="3.30.70.270">
    <property type="match status" value="2"/>
</dbReference>
<dbReference type="CDD" id="cd09279">
    <property type="entry name" value="RNase_HI_like"/>
    <property type="match status" value="1"/>
</dbReference>
<comment type="caution">
    <text evidence="5">The sequence shown here is derived from an EMBL/GenBank/DDBJ whole genome shotgun (WGS) entry which is preliminary data.</text>
</comment>
<keyword evidence="6" id="KW-1185">Reference proteome</keyword>
<dbReference type="Pfam" id="PF00078">
    <property type="entry name" value="RVT_1"/>
    <property type="match status" value="1"/>
</dbReference>
<reference evidence="5 6" key="1">
    <citation type="submission" date="2024-03" db="EMBL/GenBank/DDBJ databases">
        <authorList>
            <person name="Martinez-Hernandez J."/>
        </authorList>
    </citation>
    <scope>NUCLEOTIDE SEQUENCE [LARGE SCALE GENOMIC DNA]</scope>
</reference>
<dbReference type="InterPro" id="IPR043502">
    <property type="entry name" value="DNA/RNA_pol_sf"/>
</dbReference>
<dbReference type="PANTHER" id="PTHR48475:SF2">
    <property type="entry name" value="RIBONUCLEASE H"/>
    <property type="match status" value="1"/>
</dbReference>
<name>A0AAV1VXF0_LUPLU</name>
<organism evidence="5 6">
    <name type="scientific">Lupinus luteus</name>
    <name type="common">European yellow lupine</name>
    <dbReference type="NCBI Taxonomy" id="3873"/>
    <lineage>
        <taxon>Eukaryota</taxon>
        <taxon>Viridiplantae</taxon>
        <taxon>Streptophyta</taxon>
        <taxon>Embryophyta</taxon>
        <taxon>Tracheophyta</taxon>
        <taxon>Spermatophyta</taxon>
        <taxon>Magnoliopsida</taxon>
        <taxon>eudicotyledons</taxon>
        <taxon>Gunneridae</taxon>
        <taxon>Pentapetalae</taxon>
        <taxon>rosids</taxon>
        <taxon>fabids</taxon>
        <taxon>Fabales</taxon>
        <taxon>Fabaceae</taxon>
        <taxon>Papilionoideae</taxon>
        <taxon>50 kb inversion clade</taxon>
        <taxon>genistoids sensu lato</taxon>
        <taxon>core genistoids</taxon>
        <taxon>Genisteae</taxon>
        <taxon>Lupinus</taxon>
    </lineage>
</organism>
<feature type="domain" description="Integrase catalytic" evidence="4">
    <location>
        <begin position="776"/>
        <end position="935"/>
    </location>
</feature>
<feature type="coiled-coil region" evidence="1">
    <location>
        <begin position="958"/>
        <end position="985"/>
    </location>
</feature>
<dbReference type="Proteomes" id="UP001497480">
    <property type="component" value="Unassembled WGS sequence"/>
</dbReference>
<dbReference type="Gene3D" id="3.30.420.10">
    <property type="entry name" value="Ribonuclease H-like superfamily/Ribonuclease H"/>
    <property type="match status" value="2"/>
</dbReference>
<dbReference type="InterPro" id="IPR043128">
    <property type="entry name" value="Rev_trsase/Diguanyl_cyclase"/>
</dbReference>
<gene>
    <name evidence="5" type="ORF">LLUT_LOCUS2642</name>
</gene>
<evidence type="ECO:0000259" key="3">
    <source>
        <dbReference type="PROSITE" id="PS50879"/>
    </source>
</evidence>
<sequence length="1061" mass="119465">MSLRPHFSKQQAPPSKKSRGVHMVELDVRADEGEFRPQPEGEKITLQLGRSPGQVVYLGRTLPAEQRLKLETSLRENRDLFAWSAADMPGIDPSVICHKLTTNPGAKPVAQRRRKMGADRIKEVASKVAELLEAGFIREITYTTWLANVVMVKKPSGKWRMCVDYTNLNKIPMYPPDQEKTAFITDQAAYCYTVMPFGLKNAGATYQRMMSKVFDGQIGDHMEVYMDDMIAKSLPGEDHVSILESIFKQLRKYNMRLNPEKCTFGVEAGKFLGFLLTSRGIEANPAKCQAIINMRSPHTVKEVQQLNGRLAALSRFLPSAAKHSLPLFQLLRKSKKFEWSAECEAAFQTFKQYLAAPPILSKPEPDEVLFVYLAVSDEAVAAVLIKETADGQNPVYFISKALQGPELRYQKLEKVAYALLVATRRLRQYFQSHATVVRTNQPIRQILHKPELAGRMIAWSVELSQFDIRFEPRTAIKSQVLSDFVAEMTAPVHSEQLWTIYVDGSSNPKGSGAGVLLEDGQGVTIEHSLTFTFQTSNNQAEYEACIAGLQLAKEVGAQKILICSDSQLAVSQITGTYQVKDPLLGKYLIKVKELMANFVEATIQHVPRENNTRADILSKLASTKSLGNNRSVVQGTIYQPSVMTVEQVVIPDNWTGPFIRYILHGSLPADPKDKQRFLRCCAWYTLIQGTLYRRGFSTPLLKCLGPERADYVLREIHEGSCGHHLGAASLAKKVLRAGYYWPTVEKDATILTRKCTRCQLFADLHKAPPEELTTTQSPWPFCRWGMDILGPFPQAPGQLKFLIVAIDYFTKWIEAEALATITSANIQKFTWRNIITRFGIPSTIVTDNGTQFADRRFQELLSGLHIKQRFTSVEHPQTNGQAEAANKVILKGIKKRLDESKGNWPDHLHHVLWAYRTTPHSTTGESPFNLTYGSEAMIPVEIGEPTWRTVRFNEEGNQSLLRNNLDEVEEVREKARLREATIKQKTAAKYNSSVVPRQFCEGALVLRRADVGKVKGKLGPNWEGPYRVTCKIGKGAYKLQELNGREIPRTWNAANLRLFYA</sequence>
<dbReference type="Pfam" id="PF13456">
    <property type="entry name" value="RVT_3"/>
    <property type="match status" value="1"/>
</dbReference>
<evidence type="ECO:0000313" key="6">
    <source>
        <dbReference type="Proteomes" id="UP001497480"/>
    </source>
</evidence>
<dbReference type="Pfam" id="PF17919">
    <property type="entry name" value="RT_RNaseH_2"/>
    <property type="match status" value="1"/>
</dbReference>
<feature type="region of interest" description="Disordered" evidence="2">
    <location>
        <begin position="1"/>
        <end position="22"/>
    </location>
</feature>
<feature type="domain" description="RNase H type-1" evidence="3">
    <location>
        <begin position="494"/>
        <end position="623"/>
    </location>
</feature>
<dbReference type="CDD" id="cd01647">
    <property type="entry name" value="RT_LTR"/>
    <property type="match status" value="1"/>
</dbReference>
<dbReference type="PROSITE" id="PS50994">
    <property type="entry name" value="INTEGRASE"/>
    <property type="match status" value="1"/>
</dbReference>
<dbReference type="PROSITE" id="PS50879">
    <property type="entry name" value="RNASE_H_1"/>
    <property type="match status" value="1"/>
</dbReference>
<dbReference type="Pfam" id="PF17921">
    <property type="entry name" value="Integrase_H2C2"/>
    <property type="match status" value="1"/>
</dbReference>
<dbReference type="InterPro" id="IPR002156">
    <property type="entry name" value="RNaseH_domain"/>
</dbReference>
<dbReference type="Gene3D" id="1.10.340.70">
    <property type="match status" value="1"/>
</dbReference>
<dbReference type="GO" id="GO:0003676">
    <property type="term" value="F:nucleic acid binding"/>
    <property type="evidence" value="ECO:0007669"/>
    <property type="project" value="InterPro"/>
</dbReference>
<proteinExistence type="predicted"/>
<dbReference type="AlphaFoldDB" id="A0AAV1VXF0"/>
<dbReference type="InterPro" id="IPR012337">
    <property type="entry name" value="RNaseH-like_sf"/>
</dbReference>
<dbReference type="Gene3D" id="3.10.10.10">
    <property type="entry name" value="HIV Type 1 Reverse Transcriptase, subunit A, domain 1"/>
    <property type="match status" value="2"/>
</dbReference>
<evidence type="ECO:0000256" key="1">
    <source>
        <dbReference type="SAM" id="Coils"/>
    </source>
</evidence>
<evidence type="ECO:0000256" key="2">
    <source>
        <dbReference type="SAM" id="MobiDB-lite"/>
    </source>
</evidence>
<dbReference type="InterPro" id="IPR036397">
    <property type="entry name" value="RNaseH_sf"/>
</dbReference>
<keyword evidence="1" id="KW-0175">Coiled coil</keyword>
<dbReference type="InterPro" id="IPR041588">
    <property type="entry name" value="Integrase_H2C2"/>
</dbReference>
<evidence type="ECO:0000259" key="4">
    <source>
        <dbReference type="PROSITE" id="PS50994"/>
    </source>
</evidence>
<dbReference type="SUPFAM" id="SSF56672">
    <property type="entry name" value="DNA/RNA polymerases"/>
    <property type="match status" value="1"/>
</dbReference>
<dbReference type="SUPFAM" id="SSF53098">
    <property type="entry name" value="Ribonuclease H-like"/>
    <property type="match status" value="2"/>
</dbReference>
<dbReference type="EMBL" id="CAXHTB010000002">
    <property type="protein sequence ID" value="CAL0301582.1"/>
    <property type="molecule type" value="Genomic_DNA"/>
</dbReference>
<protein>
    <submittedName>
        <fullName evidence="5">Uncharacterized protein</fullName>
    </submittedName>
</protein>
<dbReference type="Pfam" id="PF00665">
    <property type="entry name" value="rve"/>
    <property type="match status" value="1"/>
</dbReference>